<sequence>MKLYDAHCHLSPNCFSIDINVLCDVIFEDLKNSEVNNEDVVSELGLMSTNQFDSKLVIELGDKLNKNMNRQVIIPSIGIHPWYCHLFSFDDDEENRESNINGDDNQNYKLLHYKKILKLSNTSLDFDDNLRMIQDYLPKPIYIERYLNELKRKVDALLVEDLSLNKYMICGEIGLDKLFRIPLNGFLGNPKEFDYKQIKNNDKDGSNNRLLSNFKVDMKHQIRIFNRQLEFANELKLPISVHSVKSHGVILELIRSFYSENKLKSIKSICLHSYTGSKDQIKQWLSFDQNSKIDVFFSFSNIINISNNMSIKNGNFLMENVIQEIPIDNLLIETDFLVDRYYDCNKDRDHYRDLLKVVDQICKIKCLKRDLCIEHLSQNWNRYLESNLAAKGELLAQARSFPID</sequence>
<dbReference type="Gene3D" id="3.20.20.140">
    <property type="entry name" value="Metal-dependent hydrolases"/>
    <property type="match status" value="1"/>
</dbReference>
<accession>A0A1D2VS89</accession>
<dbReference type="STRING" id="1344418.A0A1D2VS89"/>
<dbReference type="Proteomes" id="UP000095038">
    <property type="component" value="Unassembled WGS sequence"/>
</dbReference>
<keyword evidence="2" id="KW-1185">Reference proteome</keyword>
<name>A0A1D2VS89_9ASCO</name>
<evidence type="ECO:0000313" key="2">
    <source>
        <dbReference type="Proteomes" id="UP000095038"/>
    </source>
</evidence>
<proteinExistence type="predicted"/>
<evidence type="ECO:0000313" key="1">
    <source>
        <dbReference type="EMBL" id="ODV64461.1"/>
    </source>
</evidence>
<dbReference type="Pfam" id="PF01026">
    <property type="entry name" value="TatD_DNase"/>
    <property type="match status" value="1"/>
</dbReference>
<dbReference type="FunCoup" id="A0A1D2VS89">
    <property type="interactions" value="49"/>
</dbReference>
<dbReference type="OrthoDB" id="413993at2759"/>
<dbReference type="InterPro" id="IPR032466">
    <property type="entry name" value="Metal_Hydrolase"/>
</dbReference>
<gene>
    <name evidence="1" type="ORF">ASCRUDRAFT_42563</name>
</gene>
<dbReference type="InterPro" id="IPR001130">
    <property type="entry name" value="TatD-like"/>
</dbReference>
<dbReference type="PANTHER" id="PTHR47345:SF1">
    <property type="entry name" value="CUT9-INTERACTING PROTEIN SCN1"/>
    <property type="match status" value="1"/>
</dbReference>
<dbReference type="AlphaFoldDB" id="A0A1D2VS89"/>
<dbReference type="InterPro" id="IPR053044">
    <property type="entry name" value="Metallo-hydrolase/TatD-type"/>
</dbReference>
<reference evidence="2" key="1">
    <citation type="submission" date="2016-05" db="EMBL/GenBank/DDBJ databases">
        <title>Comparative genomics of biotechnologically important yeasts.</title>
        <authorList>
            <consortium name="DOE Joint Genome Institute"/>
            <person name="Riley R."/>
            <person name="Haridas S."/>
            <person name="Wolfe K.H."/>
            <person name="Lopes M.R."/>
            <person name="Hittinger C.T."/>
            <person name="Goker M."/>
            <person name="Salamov A."/>
            <person name="Wisecaver J."/>
            <person name="Long T.M."/>
            <person name="Aerts A.L."/>
            <person name="Barry K."/>
            <person name="Choi C."/>
            <person name="Clum A."/>
            <person name="Coughlan A.Y."/>
            <person name="Deshpande S."/>
            <person name="Douglass A.P."/>
            <person name="Hanson S.J."/>
            <person name="Klenk H.-P."/>
            <person name="Labutti K."/>
            <person name="Lapidus A."/>
            <person name="Lindquist E."/>
            <person name="Lipzen A."/>
            <person name="Meier-Kolthoff J.P."/>
            <person name="Ohm R.A."/>
            <person name="Otillar R.P."/>
            <person name="Pangilinan J."/>
            <person name="Peng Y."/>
            <person name="Rokas A."/>
            <person name="Rosa C.A."/>
            <person name="Scheuner C."/>
            <person name="Sibirny A.A."/>
            <person name="Slot J.C."/>
            <person name="Stielow J.B."/>
            <person name="Sun H."/>
            <person name="Kurtzman C.P."/>
            <person name="Blackwell M."/>
            <person name="Grigoriev I.V."/>
            <person name="Jeffries T.W."/>
        </authorList>
    </citation>
    <scope>NUCLEOTIDE SEQUENCE [LARGE SCALE GENOMIC DNA]</scope>
    <source>
        <strain evidence="2">DSM 1968</strain>
    </source>
</reference>
<dbReference type="InParanoid" id="A0A1D2VS89"/>
<dbReference type="EMBL" id="KV454475">
    <property type="protein sequence ID" value="ODV64461.1"/>
    <property type="molecule type" value="Genomic_DNA"/>
</dbReference>
<dbReference type="RefSeq" id="XP_020050768.1">
    <property type="nucleotide sequence ID" value="XM_020191030.1"/>
</dbReference>
<organism evidence="1 2">
    <name type="scientific">Ascoidea rubescens DSM 1968</name>
    <dbReference type="NCBI Taxonomy" id="1344418"/>
    <lineage>
        <taxon>Eukaryota</taxon>
        <taxon>Fungi</taxon>
        <taxon>Dikarya</taxon>
        <taxon>Ascomycota</taxon>
        <taxon>Saccharomycotina</taxon>
        <taxon>Saccharomycetes</taxon>
        <taxon>Ascoideaceae</taxon>
        <taxon>Ascoidea</taxon>
    </lineage>
</organism>
<dbReference type="PANTHER" id="PTHR47345">
    <property type="entry name" value="CUT9-INTERACTING PROTEIN SCN1"/>
    <property type="match status" value="1"/>
</dbReference>
<dbReference type="SUPFAM" id="SSF51556">
    <property type="entry name" value="Metallo-dependent hydrolases"/>
    <property type="match status" value="1"/>
</dbReference>
<protein>
    <submittedName>
        <fullName evidence="1">Metallo-dependent hydrolase</fullName>
    </submittedName>
</protein>
<keyword evidence="1" id="KW-0378">Hydrolase</keyword>
<dbReference type="GeneID" id="30964666"/>
<dbReference type="GO" id="GO:0016788">
    <property type="term" value="F:hydrolase activity, acting on ester bonds"/>
    <property type="evidence" value="ECO:0007669"/>
    <property type="project" value="InterPro"/>
</dbReference>